<dbReference type="EMBL" id="OV725083">
    <property type="protein sequence ID" value="CAH1407715.1"/>
    <property type="molecule type" value="Genomic_DNA"/>
</dbReference>
<name>A0A9P0HSZ0_NEZVI</name>
<evidence type="ECO:0000313" key="3">
    <source>
        <dbReference type="Proteomes" id="UP001152798"/>
    </source>
</evidence>
<keyword evidence="1" id="KW-0472">Membrane</keyword>
<sequence>MISGGIFVYKFSSKKSIEGYIFRDISYLVYILFKTIIQHYFIAINNFQS</sequence>
<accession>A0A9P0HSZ0</accession>
<dbReference type="AlphaFoldDB" id="A0A9P0HSZ0"/>
<dbReference type="Proteomes" id="UP001152798">
    <property type="component" value="Chromosome 7"/>
</dbReference>
<keyword evidence="1" id="KW-0812">Transmembrane</keyword>
<evidence type="ECO:0000256" key="1">
    <source>
        <dbReference type="SAM" id="Phobius"/>
    </source>
</evidence>
<keyword evidence="1" id="KW-1133">Transmembrane helix</keyword>
<keyword evidence="3" id="KW-1185">Reference proteome</keyword>
<protein>
    <submittedName>
        <fullName evidence="2">Uncharacterized protein</fullName>
    </submittedName>
</protein>
<feature type="transmembrane region" description="Helical" evidence="1">
    <location>
        <begin position="21"/>
        <end position="42"/>
    </location>
</feature>
<evidence type="ECO:0000313" key="2">
    <source>
        <dbReference type="EMBL" id="CAH1407715.1"/>
    </source>
</evidence>
<gene>
    <name evidence="2" type="ORF">NEZAVI_LOCUS15375</name>
</gene>
<proteinExistence type="predicted"/>
<reference evidence="2" key="1">
    <citation type="submission" date="2022-01" db="EMBL/GenBank/DDBJ databases">
        <authorList>
            <person name="King R."/>
        </authorList>
    </citation>
    <scope>NUCLEOTIDE SEQUENCE</scope>
</reference>
<organism evidence="2 3">
    <name type="scientific">Nezara viridula</name>
    <name type="common">Southern green stink bug</name>
    <name type="synonym">Cimex viridulus</name>
    <dbReference type="NCBI Taxonomy" id="85310"/>
    <lineage>
        <taxon>Eukaryota</taxon>
        <taxon>Metazoa</taxon>
        <taxon>Ecdysozoa</taxon>
        <taxon>Arthropoda</taxon>
        <taxon>Hexapoda</taxon>
        <taxon>Insecta</taxon>
        <taxon>Pterygota</taxon>
        <taxon>Neoptera</taxon>
        <taxon>Paraneoptera</taxon>
        <taxon>Hemiptera</taxon>
        <taxon>Heteroptera</taxon>
        <taxon>Panheteroptera</taxon>
        <taxon>Pentatomomorpha</taxon>
        <taxon>Pentatomoidea</taxon>
        <taxon>Pentatomidae</taxon>
        <taxon>Pentatominae</taxon>
        <taxon>Nezara</taxon>
    </lineage>
</organism>